<keyword evidence="4 7" id="KW-1133">Transmembrane helix</keyword>
<dbReference type="GO" id="GO:0055085">
    <property type="term" value="P:transmembrane transport"/>
    <property type="evidence" value="ECO:0007669"/>
    <property type="project" value="TreeGrafter"/>
</dbReference>
<evidence type="ECO:0000313" key="9">
    <source>
        <dbReference type="Proteomes" id="UP000308488"/>
    </source>
</evidence>
<keyword evidence="9" id="KW-1185">Reference proteome</keyword>
<evidence type="ECO:0000256" key="2">
    <source>
        <dbReference type="ARBA" id="ARBA00009773"/>
    </source>
</evidence>
<gene>
    <name evidence="8" type="ORF">FDP08_18255</name>
</gene>
<feature type="region of interest" description="Disordered" evidence="6">
    <location>
        <begin position="1"/>
        <end position="21"/>
    </location>
</feature>
<protein>
    <submittedName>
        <fullName evidence="8">AI-2E family transporter</fullName>
    </submittedName>
</protein>
<dbReference type="GO" id="GO:0016020">
    <property type="term" value="C:membrane"/>
    <property type="evidence" value="ECO:0007669"/>
    <property type="project" value="UniProtKB-SubCell"/>
</dbReference>
<dbReference type="Pfam" id="PF01594">
    <property type="entry name" value="AI-2E_transport"/>
    <property type="match status" value="1"/>
</dbReference>
<sequence length="370" mass="40275">MDDENRKNQPNDESGTETPVHSDLATPLNGLFALGILYTLYLAHQIVLPIVLAVLTSLLLYPLVRKAYEKAGIPRVLSALVLVLLVLAGLVGIGVTVATPALEWAQQAPQGISRLLVGESGIKSQIDKVNESARKVEESMDELSEDEGEQGATNTVVLQTDSWRNQLMTKARNGAAGLALALALTYFLLVGGDRIIQNFVRQLPRGQRRNVLHIARDSQHQIAQYLAVLSLSNLIVGVTTGLICWAVGLPDPAVWGLVAGLARFIPYLGVILTITLLAVVSATSLDVLWMMAIAPVGYLALTSTVGFFIEPWIHGFRMAINPVIIFVSIFFWGWLWGPVGVLLAVPLMTVIQVVLKQIPKLRPIYKVIAR</sequence>
<organism evidence="8 9">
    <name type="scientific">Marinobacter panjinensis</name>
    <dbReference type="NCBI Taxonomy" id="2576384"/>
    <lineage>
        <taxon>Bacteria</taxon>
        <taxon>Pseudomonadati</taxon>
        <taxon>Pseudomonadota</taxon>
        <taxon>Gammaproteobacteria</taxon>
        <taxon>Pseudomonadales</taxon>
        <taxon>Marinobacteraceae</taxon>
        <taxon>Marinobacter</taxon>
    </lineage>
</organism>
<name>A0A4U6QW34_9GAMM</name>
<comment type="subcellular location">
    <subcellularLocation>
        <location evidence="1">Membrane</location>
        <topology evidence="1">Multi-pass membrane protein</topology>
    </subcellularLocation>
</comment>
<evidence type="ECO:0000313" key="8">
    <source>
        <dbReference type="EMBL" id="TKV64558.1"/>
    </source>
</evidence>
<dbReference type="Proteomes" id="UP000308488">
    <property type="component" value="Unassembled WGS sequence"/>
</dbReference>
<feature type="transmembrane region" description="Helical" evidence="7">
    <location>
        <begin position="254"/>
        <end position="280"/>
    </location>
</feature>
<comment type="caution">
    <text evidence="8">The sequence shown here is derived from an EMBL/GenBank/DDBJ whole genome shotgun (WGS) entry which is preliminary data.</text>
</comment>
<dbReference type="PANTHER" id="PTHR21716">
    <property type="entry name" value="TRANSMEMBRANE PROTEIN"/>
    <property type="match status" value="1"/>
</dbReference>
<proteinExistence type="inferred from homology"/>
<feature type="transmembrane region" description="Helical" evidence="7">
    <location>
        <begin position="76"/>
        <end position="98"/>
    </location>
</feature>
<comment type="similarity">
    <text evidence="2">Belongs to the autoinducer-2 exporter (AI-2E) (TC 2.A.86) family.</text>
</comment>
<keyword evidence="3 7" id="KW-0812">Transmembrane</keyword>
<keyword evidence="5 7" id="KW-0472">Membrane</keyword>
<accession>A0A4U6QW34</accession>
<evidence type="ECO:0000256" key="1">
    <source>
        <dbReference type="ARBA" id="ARBA00004141"/>
    </source>
</evidence>
<dbReference type="EMBL" id="SZYH01000002">
    <property type="protein sequence ID" value="TKV64558.1"/>
    <property type="molecule type" value="Genomic_DNA"/>
</dbReference>
<feature type="transmembrane region" description="Helical" evidence="7">
    <location>
        <begin position="225"/>
        <end position="248"/>
    </location>
</feature>
<evidence type="ECO:0000256" key="7">
    <source>
        <dbReference type="SAM" id="Phobius"/>
    </source>
</evidence>
<dbReference type="PANTHER" id="PTHR21716:SF16">
    <property type="entry name" value="BLL1467 PROTEIN"/>
    <property type="match status" value="1"/>
</dbReference>
<feature type="transmembrane region" description="Helical" evidence="7">
    <location>
        <begin position="287"/>
        <end position="309"/>
    </location>
</feature>
<evidence type="ECO:0000256" key="6">
    <source>
        <dbReference type="SAM" id="MobiDB-lite"/>
    </source>
</evidence>
<dbReference type="RefSeq" id="WP_137437916.1">
    <property type="nucleotide sequence ID" value="NZ_JANRHC010000003.1"/>
</dbReference>
<evidence type="ECO:0000256" key="5">
    <source>
        <dbReference type="ARBA" id="ARBA00023136"/>
    </source>
</evidence>
<feature type="transmembrane region" description="Helical" evidence="7">
    <location>
        <begin position="329"/>
        <end position="355"/>
    </location>
</feature>
<evidence type="ECO:0000256" key="3">
    <source>
        <dbReference type="ARBA" id="ARBA00022692"/>
    </source>
</evidence>
<dbReference type="AlphaFoldDB" id="A0A4U6QW34"/>
<reference evidence="8 9" key="1">
    <citation type="submission" date="2019-05" db="EMBL/GenBank/DDBJ databases">
        <title>Marinobacter panjinensis sp. nov., a moderately halophilic bacterium isolated from sea tidal flat environment.</title>
        <authorList>
            <person name="Yang W."/>
            <person name="An M."/>
            <person name="He W."/>
            <person name="Luo X."/>
            <person name="Zhu L."/>
            <person name="Chen G."/>
            <person name="Zhang Y."/>
            <person name="Wang Y."/>
        </authorList>
    </citation>
    <scope>NUCLEOTIDE SEQUENCE [LARGE SCALE GENOMIC DNA]</scope>
    <source>
        <strain evidence="8 9">PJ-16</strain>
    </source>
</reference>
<dbReference type="InterPro" id="IPR002549">
    <property type="entry name" value="AI-2E-like"/>
</dbReference>
<dbReference type="OrthoDB" id="9799225at2"/>
<feature type="transmembrane region" description="Helical" evidence="7">
    <location>
        <begin position="31"/>
        <end position="64"/>
    </location>
</feature>
<evidence type="ECO:0000256" key="4">
    <source>
        <dbReference type="ARBA" id="ARBA00022989"/>
    </source>
</evidence>
<feature type="compositionally biased region" description="Basic and acidic residues" evidence="6">
    <location>
        <begin position="1"/>
        <end position="10"/>
    </location>
</feature>
<feature type="transmembrane region" description="Helical" evidence="7">
    <location>
        <begin position="175"/>
        <end position="196"/>
    </location>
</feature>